<dbReference type="InterPro" id="IPR035917">
    <property type="entry name" value="YjbQ-like_sf"/>
</dbReference>
<name>A0A1F6CXQ6_9BACT</name>
<dbReference type="PANTHER" id="PTHR30615">
    <property type="entry name" value="UNCHARACTERIZED PROTEIN YJBQ-RELATED"/>
    <property type="match status" value="1"/>
</dbReference>
<dbReference type="STRING" id="1798480.A2851_01455"/>
<dbReference type="Pfam" id="PF01894">
    <property type="entry name" value="YjbQ"/>
    <property type="match status" value="1"/>
</dbReference>
<dbReference type="EMBL" id="MFKT01000008">
    <property type="protein sequence ID" value="OGG53840.1"/>
    <property type="molecule type" value="Genomic_DNA"/>
</dbReference>
<dbReference type="Proteomes" id="UP000176863">
    <property type="component" value="Unassembled WGS sequence"/>
</dbReference>
<proteinExistence type="inferred from homology"/>
<evidence type="ECO:0000313" key="3">
    <source>
        <dbReference type="Proteomes" id="UP000176863"/>
    </source>
</evidence>
<protein>
    <recommendedName>
        <fullName evidence="4">Secondary thiamine-phosphate synthase enzyme</fullName>
    </recommendedName>
</protein>
<gene>
    <name evidence="2" type="ORF">A2851_01455</name>
</gene>
<comment type="similarity">
    <text evidence="1">Belongs to the UPF0047 family.</text>
</comment>
<organism evidence="2 3">
    <name type="scientific">Candidatus Kaiserbacteria bacterium RIFCSPHIGHO2_01_FULL_53_29</name>
    <dbReference type="NCBI Taxonomy" id="1798480"/>
    <lineage>
        <taxon>Bacteria</taxon>
        <taxon>Candidatus Kaiseribacteriota</taxon>
    </lineage>
</organism>
<accession>A0A1F6CXQ6</accession>
<dbReference type="PANTHER" id="PTHR30615:SF8">
    <property type="entry name" value="UPF0047 PROTEIN C4A8.02C"/>
    <property type="match status" value="1"/>
</dbReference>
<dbReference type="NCBIfam" id="TIGR00149">
    <property type="entry name" value="TIGR00149_YjbQ"/>
    <property type="match status" value="1"/>
</dbReference>
<evidence type="ECO:0000313" key="2">
    <source>
        <dbReference type="EMBL" id="OGG53840.1"/>
    </source>
</evidence>
<dbReference type="SUPFAM" id="SSF111038">
    <property type="entry name" value="YjbQ-like"/>
    <property type="match status" value="1"/>
</dbReference>
<sequence length="133" mass="14442">MKIITIKSHKKRDVVDITSDVNATLKNAGRETGICHLFVRHTTAALTTVCLDPETELELMGKIDAVVTHPARAGESEKAHTHHIGYLPPCVLASFVGSTLAIPISDGKLFLGKFQRVVLIDFEGPSEREVVVA</sequence>
<dbReference type="InterPro" id="IPR001602">
    <property type="entry name" value="UPF0047_YjbQ-like"/>
</dbReference>
<reference evidence="2 3" key="1">
    <citation type="journal article" date="2016" name="Nat. Commun.">
        <title>Thousands of microbial genomes shed light on interconnected biogeochemical processes in an aquifer system.</title>
        <authorList>
            <person name="Anantharaman K."/>
            <person name="Brown C.T."/>
            <person name="Hug L.A."/>
            <person name="Sharon I."/>
            <person name="Castelle C.J."/>
            <person name="Probst A.J."/>
            <person name="Thomas B.C."/>
            <person name="Singh A."/>
            <person name="Wilkins M.J."/>
            <person name="Karaoz U."/>
            <person name="Brodie E.L."/>
            <person name="Williams K.H."/>
            <person name="Hubbard S.S."/>
            <person name="Banfield J.F."/>
        </authorList>
    </citation>
    <scope>NUCLEOTIDE SEQUENCE [LARGE SCALE GENOMIC DNA]</scope>
</reference>
<dbReference type="AlphaFoldDB" id="A0A1F6CXQ6"/>
<evidence type="ECO:0000256" key="1">
    <source>
        <dbReference type="ARBA" id="ARBA00005534"/>
    </source>
</evidence>
<evidence type="ECO:0008006" key="4">
    <source>
        <dbReference type="Google" id="ProtNLM"/>
    </source>
</evidence>
<dbReference type="Gene3D" id="2.60.120.460">
    <property type="entry name" value="YjbQ-like"/>
    <property type="match status" value="1"/>
</dbReference>
<comment type="caution">
    <text evidence="2">The sequence shown here is derived from an EMBL/GenBank/DDBJ whole genome shotgun (WGS) entry which is preliminary data.</text>
</comment>